<sequence>MSINDSIDTMQAWTHALRVGMGYPQVAPIGDPTAFASSGRKDLAGALEVAAIVKQSGQDMVLVAFDLPIVDGPFDISLFTRAIVHVDWHDDVQPWLASDDSRIELLTATQRWSVGPRSVLTVSPLPPRSRIKRGIERAHRRWREIAGQVHGIHLSGSRFIPAGATLAEAVPMESLRSAA</sequence>
<reference evidence="1 2" key="1">
    <citation type="submission" date="2020-08" db="EMBL/GenBank/DDBJ databases">
        <title>Genomic Encyclopedia of Type Strains, Phase IV (KMG-IV): sequencing the most valuable type-strain genomes for metagenomic binning, comparative biology and taxonomic classification.</title>
        <authorList>
            <person name="Goeker M."/>
        </authorList>
    </citation>
    <scope>NUCLEOTIDE SEQUENCE [LARGE SCALE GENOMIC DNA]</scope>
    <source>
        <strain evidence="1 2">YC6723</strain>
    </source>
</reference>
<proteinExistence type="predicted"/>
<name>A0A840F7A3_9SPHN</name>
<dbReference type="EMBL" id="JACIEV010000003">
    <property type="protein sequence ID" value="MBB4153599.1"/>
    <property type="molecule type" value="Genomic_DNA"/>
</dbReference>
<keyword evidence="2" id="KW-1185">Reference proteome</keyword>
<dbReference type="Proteomes" id="UP000529795">
    <property type="component" value="Unassembled WGS sequence"/>
</dbReference>
<accession>A0A840F7A3</accession>
<protein>
    <submittedName>
        <fullName evidence="1">Uncharacterized protein</fullName>
    </submittedName>
</protein>
<evidence type="ECO:0000313" key="2">
    <source>
        <dbReference type="Proteomes" id="UP000529795"/>
    </source>
</evidence>
<dbReference type="AlphaFoldDB" id="A0A840F7A3"/>
<organism evidence="1 2">
    <name type="scientific">Sphingomonas jinjuensis</name>
    <dbReference type="NCBI Taxonomy" id="535907"/>
    <lineage>
        <taxon>Bacteria</taxon>
        <taxon>Pseudomonadati</taxon>
        <taxon>Pseudomonadota</taxon>
        <taxon>Alphaproteobacteria</taxon>
        <taxon>Sphingomonadales</taxon>
        <taxon>Sphingomonadaceae</taxon>
        <taxon>Sphingomonas</taxon>
    </lineage>
</organism>
<dbReference type="RefSeq" id="WP_183983272.1">
    <property type="nucleotide sequence ID" value="NZ_JACIEV010000003.1"/>
</dbReference>
<comment type="caution">
    <text evidence="1">The sequence shown here is derived from an EMBL/GenBank/DDBJ whole genome shotgun (WGS) entry which is preliminary data.</text>
</comment>
<gene>
    <name evidence="1" type="ORF">GGQ80_001501</name>
</gene>
<evidence type="ECO:0000313" key="1">
    <source>
        <dbReference type="EMBL" id="MBB4153599.1"/>
    </source>
</evidence>